<evidence type="ECO:0000313" key="2">
    <source>
        <dbReference type="Proteomes" id="UP000054217"/>
    </source>
</evidence>
<sequence length="248" mass="28058">LLIAVLAMGTLHILAGLSREHSNFLLVAMLAIIVATVPRTYTKPVEEQKTNATHDKVSHLLTSWPSDICTALQLLHIDLELWQYVCCQMCFSLYGPLPEPAAYQDIPRECSYRSTPSSSPCQASLFRQESNDHNSQPLCSFWYQPLSSWIGPLCTSPQTASGLMWDIWDGEVFREFRGPDDKPFLEAYDLKSEVRLIFSLFVDWFNPLGNKQSGKHVSFSIIYLACNNLPVHLRYQTENIYLAGIIPG</sequence>
<dbReference type="InParanoid" id="A0A0C3PTX2"/>
<dbReference type="AlphaFoldDB" id="A0A0C3PTX2"/>
<dbReference type="STRING" id="870435.A0A0C3PTX2"/>
<reference evidence="1 2" key="1">
    <citation type="submission" date="2014-04" db="EMBL/GenBank/DDBJ databases">
        <authorList>
            <consortium name="DOE Joint Genome Institute"/>
            <person name="Kuo A."/>
            <person name="Kohler A."/>
            <person name="Costa M.D."/>
            <person name="Nagy L.G."/>
            <person name="Floudas D."/>
            <person name="Copeland A."/>
            <person name="Barry K.W."/>
            <person name="Cichocki N."/>
            <person name="Veneault-Fourrey C."/>
            <person name="LaButti K."/>
            <person name="Lindquist E.A."/>
            <person name="Lipzen A."/>
            <person name="Lundell T."/>
            <person name="Morin E."/>
            <person name="Murat C."/>
            <person name="Sun H."/>
            <person name="Tunlid A."/>
            <person name="Henrissat B."/>
            <person name="Grigoriev I.V."/>
            <person name="Hibbett D.S."/>
            <person name="Martin F."/>
            <person name="Nordberg H.P."/>
            <person name="Cantor M.N."/>
            <person name="Hua S.X."/>
        </authorList>
    </citation>
    <scope>NUCLEOTIDE SEQUENCE [LARGE SCALE GENOMIC DNA]</scope>
    <source>
        <strain evidence="1 2">Marx 270</strain>
    </source>
</reference>
<name>A0A0C3PTX2_PISTI</name>
<evidence type="ECO:0000313" key="1">
    <source>
        <dbReference type="EMBL" id="KIO12189.1"/>
    </source>
</evidence>
<feature type="non-terminal residue" evidence="1">
    <location>
        <position position="248"/>
    </location>
</feature>
<dbReference type="Proteomes" id="UP000054217">
    <property type="component" value="Unassembled WGS sequence"/>
</dbReference>
<protein>
    <submittedName>
        <fullName evidence="1">Uncharacterized protein</fullName>
    </submittedName>
</protein>
<gene>
    <name evidence="1" type="ORF">M404DRAFT_76359</name>
</gene>
<dbReference type="OrthoDB" id="3253623at2759"/>
<accession>A0A0C3PTX2</accession>
<organism evidence="1 2">
    <name type="scientific">Pisolithus tinctorius Marx 270</name>
    <dbReference type="NCBI Taxonomy" id="870435"/>
    <lineage>
        <taxon>Eukaryota</taxon>
        <taxon>Fungi</taxon>
        <taxon>Dikarya</taxon>
        <taxon>Basidiomycota</taxon>
        <taxon>Agaricomycotina</taxon>
        <taxon>Agaricomycetes</taxon>
        <taxon>Agaricomycetidae</taxon>
        <taxon>Boletales</taxon>
        <taxon>Sclerodermatineae</taxon>
        <taxon>Pisolithaceae</taxon>
        <taxon>Pisolithus</taxon>
    </lineage>
</organism>
<feature type="non-terminal residue" evidence="1">
    <location>
        <position position="1"/>
    </location>
</feature>
<reference evidence="2" key="2">
    <citation type="submission" date="2015-01" db="EMBL/GenBank/DDBJ databases">
        <title>Evolutionary Origins and Diversification of the Mycorrhizal Mutualists.</title>
        <authorList>
            <consortium name="DOE Joint Genome Institute"/>
            <consortium name="Mycorrhizal Genomics Consortium"/>
            <person name="Kohler A."/>
            <person name="Kuo A."/>
            <person name="Nagy L.G."/>
            <person name="Floudas D."/>
            <person name="Copeland A."/>
            <person name="Barry K.W."/>
            <person name="Cichocki N."/>
            <person name="Veneault-Fourrey C."/>
            <person name="LaButti K."/>
            <person name="Lindquist E.A."/>
            <person name="Lipzen A."/>
            <person name="Lundell T."/>
            <person name="Morin E."/>
            <person name="Murat C."/>
            <person name="Riley R."/>
            <person name="Ohm R."/>
            <person name="Sun H."/>
            <person name="Tunlid A."/>
            <person name="Henrissat B."/>
            <person name="Grigoriev I.V."/>
            <person name="Hibbett D.S."/>
            <person name="Martin F."/>
        </authorList>
    </citation>
    <scope>NUCLEOTIDE SEQUENCE [LARGE SCALE GENOMIC DNA]</scope>
    <source>
        <strain evidence="2">Marx 270</strain>
    </source>
</reference>
<proteinExistence type="predicted"/>
<dbReference type="EMBL" id="KN831948">
    <property type="protein sequence ID" value="KIO12189.1"/>
    <property type="molecule type" value="Genomic_DNA"/>
</dbReference>
<keyword evidence="2" id="KW-1185">Reference proteome</keyword>
<dbReference type="HOGENOM" id="CLU_030973_1_0_1"/>